<name>A0A653E678_9PSED</name>
<evidence type="ECO:0000313" key="1">
    <source>
        <dbReference type="EMBL" id="VEV98215.1"/>
    </source>
</evidence>
<accession>A0A653E678</accession>
<sequence>MNLPEPVNHMIWDQKSKYRIESPEGYMISRSRVSETAVVYVARAPKTAPIIYAGQSLQDAKTACERHQQENRDGR</sequence>
<dbReference type="AlphaFoldDB" id="A0A653E678"/>
<protein>
    <submittedName>
        <fullName evidence="1">Uncharacterized protein</fullName>
    </submittedName>
</protein>
<organism evidence="1">
    <name type="scientific">Pseudomonas marincola</name>
    <dbReference type="NCBI Taxonomy" id="437900"/>
    <lineage>
        <taxon>Bacteria</taxon>
        <taxon>Pseudomonadati</taxon>
        <taxon>Pseudomonadota</taxon>
        <taxon>Gammaproteobacteria</taxon>
        <taxon>Pseudomonadales</taxon>
        <taxon>Pseudomonadaceae</taxon>
        <taxon>Pseudomonas</taxon>
    </lineage>
</organism>
<dbReference type="EMBL" id="LR215729">
    <property type="protein sequence ID" value="VEV98215.1"/>
    <property type="molecule type" value="Genomic_DNA"/>
</dbReference>
<gene>
    <name evidence="1" type="ORF">PMYSY11_3171</name>
</gene>
<reference evidence="1" key="1">
    <citation type="submission" date="2019-02" db="EMBL/GenBank/DDBJ databases">
        <authorList>
            <consortium name="Genoscope - CEA"/>
            <person name="William W."/>
        </authorList>
    </citation>
    <scope>NUCLEOTIDE SEQUENCE [LARGE SCALE GENOMIC DNA]</scope>
    <source>
        <strain evidence="1">YSy11</strain>
    </source>
</reference>
<dbReference type="RefSeq" id="WP_150548783.1">
    <property type="nucleotide sequence ID" value="NZ_LR215729.2"/>
</dbReference>
<proteinExistence type="predicted"/>